<sequence>MAMARVLPVTAPCTTAAIGRADTAKIEIARPSLLEGGGVGNGCSTSGVVLYSCCRLQFASISRRNAHFGLRGSSVWQGVGEDAVGLRYQILPPRKLGRRTLRISAQKNFDPKKIDPNNVIATLVKVGRQGLEAGTKLVPETVPRPVAQLGVGLAGLFLGSFVLRSLFSTVLFILAIGGLSYIAFLSLNKGEGGSSSGSSFDRNSGKPKSTDEALEEARKIMDKYK</sequence>
<dbReference type="Proteomes" id="UP001633002">
    <property type="component" value="Unassembled WGS sequence"/>
</dbReference>
<feature type="region of interest" description="Disordered" evidence="1">
    <location>
        <begin position="192"/>
        <end position="214"/>
    </location>
</feature>
<feature type="transmembrane region" description="Helical" evidence="2">
    <location>
        <begin position="169"/>
        <end position="187"/>
    </location>
</feature>
<keyword evidence="2" id="KW-0812">Transmembrane</keyword>
<keyword evidence="2" id="KW-1133">Transmembrane helix</keyword>
<name>A0ABD3HV44_9MARC</name>
<dbReference type="EMBL" id="JBJQOH010000002">
    <property type="protein sequence ID" value="KAL3695273.1"/>
    <property type="molecule type" value="Genomic_DNA"/>
</dbReference>
<evidence type="ECO:0000313" key="3">
    <source>
        <dbReference type="EMBL" id="KAL3695273.1"/>
    </source>
</evidence>
<keyword evidence="2" id="KW-0472">Membrane</keyword>
<comment type="caution">
    <text evidence="3">The sequence shown here is derived from an EMBL/GenBank/DDBJ whole genome shotgun (WGS) entry which is preliminary data.</text>
</comment>
<dbReference type="AlphaFoldDB" id="A0ABD3HV44"/>
<organism evidence="3 4">
    <name type="scientific">Riccia sorocarpa</name>
    <dbReference type="NCBI Taxonomy" id="122646"/>
    <lineage>
        <taxon>Eukaryota</taxon>
        <taxon>Viridiplantae</taxon>
        <taxon>Streptophyta</taxon>
        <taxon>Embryophyta</taxon>
        <taxon>Marchantiophyta</taxon>
        <taxon>Marchantiopsida</taxon>
        <taxon>Marchantiidae</taxon>
        <taxon>Marchantiales</taxon>
        <taxon>Ricciaceae</taxon>
        <taxon>Riccia</taxon>
    </lineage>
</organism>
<accession>A0ABD3HV44</accession>
<evidence type="ECO:0000256" key="1">
    <source>
        <dbReference type="SAM" id="MobiDB-lite"/>
    </source>
</evidence>
<dbReference type="PANTHER" id="PTHR36777:SF2">
    <property type="entry name" value="EXPRESSED PROTEIN"/>
    <property type="match status" value="1"/>
</dbReference>
<evidence type="ECO:0000256" key="2">
    <source>
        <dbReference type="SAM" id="Phobius"/>
    </source>
</evidence>
<evidence type="ECO:0000313" key="4">
    <source>
        <dbReference type="Proteomes" id="UP001633002"/>
    </source>
</evidence>
<reference evidence="3 4" key="1">
    <citation type="submission" date="2024-09" db="EMBL/GenBank/DDBJ databases">
        <title>Chromosome-scale assembly of Riccia sorocarpa.</title>
        <authorList>
            <person name="Paukszto L."/>
        </authorList>
    </citation>
    <scope>NUCLEOTIDE SEQUENCE [LARGE SCALE GENOMIC DNA]</scope>
    <source>
        <strain evidence="3">LP-2024</strain>
        <tissue evidence="3">Aerial parts of the thallus</tissue>
    </source>
</reference>
<evidence type="ECO:0008006" key="5">
    <source>
        <dbReference type="Google" id="ProtNLM"/>
    </source>
</evidence>
<proteinExistence type="predicted"/>
<keyword evidence="4" id="KW-1185">Reference proteome</keyword>
<protein>
    <recommendedName>
        <fullName evidence="5">ATP synthase protein MI25</fullName>
    </recommendedName>
</protein>
<dbReference type="PANTHER" id="PTHR36777">
    <property type="entry name" value="EXPRESSED PROTEIN"/>
    <property type="match status" value="1"/>
</dbReference>
<gene>
    <name evidence="3" type="ORF">R1sor_009349</name>
</gene>